<dbReference type="RefSeq" id="WP_155445207.1">
    <property type="nucleotide sequence ID" value="NZ_JAOQNR010000003.1"/>
</dbReference>
<evidence type="ECO:0000259" key="13">
    <source>
        <dbReference type="SMART" id="SM01274"/>
    </source>
</evidence>
<evidence type="ECO:0000256" key="9">
    <source>
        <dbReference type="PIRSR" id="PIRSR036684-1"/>
    </source>
</evidence>
<dbReference type="InterPro" id="IPR012188">
    <property type="entry name" value="ME_PTA"/>
</dbReference>
<evidence type="ECO:0000313" key="14">
    <source>
        <dbReference type="EMBL" id="MTV30534.1"/>
    </source>
</evidence>
<evidence type="ECO:0000256" key="1">
    <source>
        <dbReference type="ARBA" id="ARBA00001936"/>
    </source>
</evidence>
<dbReference type="PIRSF" id="PIRSF036684">
    <property type="entry name" value="ME_PTA"/>
    <property type="match status" value="1"/>
</dbReference>
<feature type="binding site" evidence="11">
    <location>
        <begin position="80"/>
        <end position="87"/>
    </location>
    <ligand>
        <name>NADP(+)</name>
        <dbReference type="ChEBI" id="CHEBI:58349"/>
    </ligand>
</feature>
<feature type="domain" description="Malic enzyme NAD-binding" evidence="12">
    <location>
        <begin position="167"/>
        <end position="403"/>
    </location>
</feature>
<dbReference type="SMART" id="SM01274">
    <property type="entry name" value="malic"/>
    <property type="match status" value="1"/>
</dbReference>
<dbReference type="Proteomes" id="UP000439113">
    <property type="component" value="Unassembled WGS sequence"/>
</dbReference>
<dbReference type="SUPFAM" id="SSF53223">
    <property type="entry name" value="Aminoacid dehydrogenase-like, N-terminal domain"/>
    <property type="match status" value="1"/>
</dbReference>
<feature type="binding site" evidence="11">
    <location>
        <position position="291"/>
    </location>
    <ligand>
        <name>a divalent metal cation</name>
        <dbReference type="ChEBI" id="CHEBI:60240"/>
    </ligand>
</feature>
<dbReference type="Gene3D" id="3.40.50.10750">
    <property type="entry name" value="Isocitrate/Isopropylmalate dehydrogenase-like"/>
    <property type="match status" value="1"/>
</dbReference>
<proteinExistence type="inferred from homology"/>
<comment type="similarity">
    <text evidence="4">In the C-terminal section; belongs to the phosphate acetyltransferase and butyryltransferase family.</text>
</comment>
<evidence type="ECO:0000256" key="7">
    <source>
        <dbReference type="ARBA" id="ARBA00023002"/>
    </source>
</evidence>
<dbReference type="InterPro" id="IPR036291">
    <property type="entry name" value="NAD(P)-bd_dom_sf"/>
</dbReference>
<dbReference type="Gene3D" id="3.40.50.10380">
    <property type="entry name" value="Malic enzyme, N-terminal domain"/>
    <property type="match status" value="1"/>
</dbReference>
<comment type="subunit">
    <text evidence="5">Homooctamer.</text>
</comment>
<comment type="cofactor">
    <cofactor evidence="1">
        <name>Mn(2+)</name>
        <dbReference type="ChEBI" id="CHEBI:29035"/>
    </cofactor>
</comment>
<dbReference type="GO" id="GO:0004473">
    <property type="term" value="F:malate dehydrogenase (decarboxylating) (NADP+) activity"/>
    <property type="evidence" value="ECO:0007669"/>
    <property type="project" value="UniProtKB-EC"/>
</dbReference>
<dbReference type="GO" id="GO:0046872">
    <property type="term" value="F:metal ion binding"/>
    <property type="evidence" value="ECO:0007669"/>
    <property type="project" value="UniProtKB-KW"/>
</dbReference>
<comment type="caution">
    <text evidence="14">The sequence shown here is derived from an EMBL/GenBank/DDBJ whole genome shotgun (WGS) entry which is preliminary data.</text>
</comment>
<evidence type="ECO:0000313" key="15">
    <source>
        <dbReference type="Proteomes" id="UP000439113"/>
    </source>
</evidence>
<evidence type="ECO:0000256" key="5">
    <source>
        <dbReference type="ARBA" id="ARBA00011823"/>
    </source>
</evidence>
<dbReference type="Pfam" id="PF00390">
    <property type="entry name" value="malic"/>
    <property type="match status" value="1"/>
</dbReference>
<dbReference type="Pfam" id="PF01515">
    <property type="entry name" value="PTA_PTB"/>
    <property type="match status" value="1"/>
</dbReference>
<dbReference type="SMART" id="SM00919">
    <property type="entry name" value="Malic_M"/>
    <property type="match status" value="1"/>
</dbReference>
<dbReference type="GO" id="GO:0006108">
    <property type="term" value="P:malate metabolic process"/>
    <property type="evidence" value="ECO:0007669"/>
    <property type="project" value="InterPro"/>
</dbReference>
<accession>A0A6N8DP26</accession>
<evidence type="ECO:0000256" key="11">
    <source>
        <dbReference type="PIRSR" id="PIRSR036684-3"/>
    </source>
</evidence>
<dbReference type="SUPFAM" id="SSF51735">
    <property type="entry name" value="NAD(P)-binding Rossmann-fold domains"/>
    <property type="match status" value="1"/>
</dbReference>
<evidence type="ECO:0000256" key="4">
    <source>
        <dbReference type="ARBA" id="ARBA00008756"/>
    </source>
</evidence>
<reference evidence="14 15" key="1">
    <citation type="submission" date="2019-11" db="EMBL/GenBank/DDBJ databases">
        <title>Whole-genome sequence of a Rhodoblastus acidophilus DSM 142.</title>
        <authorList>
            <person name="Kyndt J.A."/>
            <person name="Meyer T.E."/>
        </authorList>
    </citation>
    <scope>NUCLEOTIDE SEQUENCE [LARGE SCALE GENOMIC DNA]</scope>
    <source>
        <strain evidence="14 15">DSM 142</strain>
    </source>
</reference>
<dbReference type="GO" id="GO:0016746">
    <property type="term" value="F:acyltransferase activity"/>
    <property type="evidence" value="ECO:0007669"/>
    <property type="project" value="InterPro"/>
</dbReference>
<comment type="cofactor">
    <cofactor evidence="2">
        <name>Mg(2+)</name>
        <dbReference type="ChEBI" id="CHEBI:18420"/>
    </cofactor>
</comment>
<dbReference type="InterPro" id="IPR046346">
    <property type="entry name" value="Aminoacid_DH-like_N_sf"/>
</dbReference>
<protein>
    <submittedName>
        <fullName evidence="14">NADP-dependent malic enzyme</fullName>
        <ecNumber evidence="14">1.1.1.40</ecNumber>
    </submittedName>
</protein>
<dbReference type="InterPro" id="IPR012301">
    <property type="entry name" value="Malic_N_dom"/>
</dbReference>
<feature type="domain" description="Malic enzyme N-terminal" evidence="13">
    <location>
        <begin position="22"/>
        <end position="155"/>
    </location>
</feature>
<evidence type="ECO:0000256" key="10">
    <source>
        <dbReference type="PIRSR" id="PIRSR036684-2"/>
    </source>
</evidence>
<dbReference type="Gene3D" id="3.40.50.10950">
    <property type="match status" value="1"/>
</dbReference>
<feature type="binding site" evidence="10">
    <location>
        <position position="141"/>
    </location>
    <ligand>
        <name>a divalent metal cation</name>
        <dbReference type="ChEBI" id="CHEBI:60240"/>
    </ligand>
</feature>
<dbReference type="EMBL" id="WNKS01000003">
    <property type="protein sequence ID" value="MTV30534.1"/>
    <property type="molecule type" value="Genomic_DNA"/>
</dbReference>
<dbReference type="InterPro" id="IPR042113">
    <property type="entry name" value="P_AcTrfase_dom1"/>
</dbReference>
<feature type="binding site" evidence="11">
    <location>
        <position position="166"/>
    </location>
    <ligand>
        <name>a divalent metal cation</name>
        <dbReference type="ChEBI" id="CHEBI:60240"/>
    </ligand>
</feature>
<keyword evidence="8" id="KW-0511">Multifunctional enzyme</keyword>
<dbReference type="FunFam" id="3.40.50.10380:FF:000003">
    <property type="entry name" value="NADP-dependent malic enzyme"/>
    <property type="match status" value="1"/>
</dbReference>
<comment type="similarity">
    <text evidence="3">In the N-terminal section; belongs to the malic enzymes family.</text>
</comment>
<gene>
    <name evidence="14" type="ORF">GJ654_05945</name>
</gene>
<dbReference type="GO" id="GO:0051287">
    <property type="term" value="F:NAD binding"/>
    <property type="evidence" value="ECO:0007669"/>
    <property type="project" value="InterPro"/>
</dbReference>
<dbReference type="InterPro" id="IPR002505">
    <property type="entry name" value="PTA_PTB"/>
</dbReference>
<dbReference type="PANTHER" id="PTHR43237">
    <property type="entry name" value="NADP-DEPENDENT MALIC ENZYME"/>
    <property type="match status" value="1"/>
</dbReference>
<feature type="active site" description="Proton acceptor" evidence="9">
    <location>
        <position position="98"/>
    </location>
</feature>
<sequence>MSEGLSSDLQSGALIYHSHPRPGKLEIRATKPLGNQRDLALAYSPGVAAPCLEIAADPDKAGLYTARQNLVAVVTNGTAVLGLGDIGPLAAKPVMEGKAVLFKKFAGIDVFDIELNERDVDKLVDAIAALEPTFGGINLEDIKAPECFEVERRLREKLSIPVFHDDQHGTAIIVGAAVTNGLKLAGKSIEEAKIVSSGAGAAALACLSLLVSLGARRENIWVTDLDGVVFKGRNTLMDPLKETFAQDTSARTLAEVIPNADVFLGLSAGGVLKPDMVAKMAATPLILALANPHPEILPEEALAVRPDAVLCTGRSDYPNQVNNVLCFPYIFRGALDVGATTINEAMKLAAVEAIAALAQEPPADEVARAAGIAPAFGKTSLIPSPFDPRLMLRIAPAVAKAAAASGVARHPITDFDAYRAKMESTVFRSGFIMKPLMQTAKSNPRRVVYSEGEDERVLRAVQSVVEEGIARPILIGRRAVIEKNLKKFGLAVTLDRDFDLIDPENDPRYKDYVASLVSIAGRRGVNPGLARTLVRTNNTVIGALALARGEADGLLCGLEGRYTERLGFLRDVIGVAPGVSDFAAMSLMITSKGAFFIADTHVRRDPSAAEIAETAVLCAAHARRFGLTPKIAFVSDSDFGSDDSPSAAKMRAAVDILRELAPELEADGEMKADSALSEVKRLRVFPDSRLKGVANILIMPNLPAANIAYQMTKMMADALPVGPILLGAARPAHIITPSVTARGIVNMTAVVVAEAQHHAEEPGRT</sequence>
<name>A0A6N8DP26_RHOAC</name>
<organism evidence="14 15">
    <name type="scientific">Rhodoblastus acidophilus</name>
    <name type="common">Rhodopseudomonas acidophila</name>
    <dbReference type="NCBI Taxonomy" id="1074"/>
    <lineage>
        <taxon>Bacteria</taxon>
        <taxon>Pseudomonadati</taxon>
        <taxon>Pseudomonadota</taxon>
        <taxon>Alphaproteobacteria</taxon>
        <taxon>Hyphomicrobiales</taxon>
        <taxon>Rhodoblastaceae</taxon>
        <taxon>Rhodoblastus</taxon>
    </lineage>
</organism>
<evidence type="ECO:0000256" key="3">
    <source>
        <dbReference type="ARBA" id="ARBA00007686"/>
    </source>
</evidence>
<evidence type="ECO:0000256" key="2">
    <source>
        <dbReference type="ARBA" id="ARBA00001946"/>
    </source>
</evidence>
<evidence type="ECO:0000256" key="8">
    <source>
        <dbReference type="ARBA" id="ARBA00023268"/>
    </source>
</evidence>
<evidence type="ECO:0000256" key="6">
    <source>
        <dbReference type="ARBA" id="ARBA00022723"/>
    </source>
</evidence>
<dbReference type="InterPro" id="IPR042112">
    <property type="entry name" value="P_AcTrfase_dom2"/>
</dbReference>
<keyword evidence="6 10" id="KW-0479">Metal-binding</keyword>
<dbReference type="EC" id="1.1.1.40" evidence="14"/>
<keyword evidence="11" id="KW-0521">NADP</keyword>
<dbReference type="InterPro" id="IPR037062">
    <property type="entry name" value="Malic_N_dom_sf"/>
</dbReference>
<feature type="binding site" evidence="10">
    <location>
        <position position="140"/>
    </location>
    <ligand>
        <name>a divalent metal cation</name>
        <dbReference type="ChEBI" id="CHEBI:60240"/>
    </ligand>
</feature>
<dbReference type="InterPro" id="IPR051674">
    <property type="entry name" value="Malate_Decarboxylase"/>
</dbReference>
<dbReference type="SUPFAM" id="SSF53659">
    <property type="entry name" value="Isocitrate/Isopropylmalate dehydrogenase-like"/>
    <property type="match status" value="1"/>
</dbReference>
<dbReference type="PANTHER" id="PTHR43237:SF4">
    <property type="entry name" value="NADP-DEPENDENT MALIC ENZYME"/>
    <property type="match status" value="1"/>
</dbReference>
<dbReference type="FunFam" id="3.40.50.720:FF:000095">
    <property type="entry name" value="NADP-dependent malic enzyme"/>
    <property type="match status" value="1"/>
</dbReference>
<keyword evidence="7 14" id="KW-0560">Oxidoreductase</keyword>
<dbReference type="OrthoDB" id="9805787at2"/>
<evidence type="ECO:0000259" key="12">
    <source>
        <dbReference type="SMART" id="SM00919"/>
    </source>
</evidence>
<dbReference type="InterPro" id="IPR012302">
    <property type="entry name" value="Malic_NAD-bd"/>
</dbReference>
<dbReference type="AlphaFoldDB" id="A0A6N8DP26"/>
<dbReference type="Gene3D" id="3.40.50.720">
    <property type="entry name" value="NAD(P)-binding Rossmann-like Domain"/>
    <property type="match status" value="1"/>
</dbReference>
<dbReference type="Pfam" id="PF03949">
    <property type="entry name" value="Malic_M"/>
    <property type="match status" value="1"/>
</dbReference>